<feature type="transmembrane region" description="Helical" evidence="1">
    <location>
        <begin position="82"/>
        <end position="102"/>
    </location>
</feature>
<dbReference type="RefSeq" id="WP_340235516.1">
    <property type="nucleotide sequence ID" value="NZ_JBBEWC010000004.1"/>
</dbReference>
<dbReference type="Proteomes" id="UP001597510">
    <property type="component" value="Unassembled WGS sequence"/>
</dbReference>
<gene>
    <name evidence="2" type="ORF">ACFSR2_04355</name>
</gene>
<reference evidence="3" key="1">
    <citation type="journal article" date="2019" name="Int. J. Syst. Evol. Microbiol.">
        <title>The Global Catalogue of Microorganisms (GCM) 10K type strain sequencing project: providing services to taxonomists for standard genome sequencing and annotation.</title>
        <authorList>
            <consortium name="The Broad Institute Genomics Platform"/>
            <consortium name="The Broad Institute Genome Sequencing Center for Infectious Disease"/>
            <person name="Wu L."/>
            <person name="Ma J."/>
        </authorList>
    </citation>
    <scope>NUCLEOTIDE SEQUENCE [LARGE SCALE GENOMIC DNA]</scope>
    <source>
        <strain evidence="3">KCTC 52344</strain>
    </source>
</reference>
<dbReference type="EMBL" id="JBHULC010000004">
    <property type="protein sequence ID" value="MFD2520105.1"/>
    <property type="molecule type" value="Genomic_DNA"/>
</dbReference>
<keyword evidence="1" id="KW-0472">Membrane</keyword>
<keyword evidence="1" id="KW-0812">Transmembrane</keyword>
<protein>
    <submittedName>
        <fullName evidence="2">Uncharacterized protein</fullName>
    </submittedName>
</protein>
<keyword evidence="1" id="KW-1133">Transmembrane helix</keyword>
<feature type="transmembrane region" description="Helical" evidence="1">
    <location>
        <begin position="27"/>
        <end position="42"/>
    </location>
</feature>
<evidence type="ECO:0000313" key="3">
    <source>
        <dbReference type="Proteomes" id="UP001597510"/>
    </source>
</evidence>
<organism evidence="2 3">
    <name type="scientific">Emticicia soli</name>
    <dbReference type="NCBI Taxonomy" id="2027878"/>
    <lineage>
        <taxon>Bacteria</taxon>
        <taxon>Pseudomonadati</taxon>
        <taxon>Bacteroidota</taxon>
        <taxon>Cytophagia</taxon>
        <taxon>Cytophagales</taxon>
        <taxon>Leadbetterellaceae</taxon>
        <taxon>Emticicia</taxon>
    </lineage>
</organism>
<feature type="transmembrane region" description="Helical" evidence="1">
    <location>
        <begin position="171"/>
        <end position="189"/>
    </location>
</feature>
<feature type="transmembrane region" description="Helical" evidence="1">
    <location>
        <begin position="57"/>
        <end position="76"/>
    </location>
</feature>
<keyword evidence="3" id="KW-1185">Reference proteome</keyword>
<name>A0ABW5J573_9BACT</name>
<sequence length="232" mass="26892">MIKIFVTIILLILEISLFQNFNRVAAFPARLLVYSYLAYWYYSERKREAAINLTDKLFIWSCIIPIFSPVAAYLWNSISTKILEIVLLMTAQQLIAFIWLREGAKINFSNQRNTFLKVLVPYIVFPVLFFFFVVLPTNQLIPIVLFAFYLLQMMYISMLSAFVPFPEKSKFYISLAMGVLIISSGANFLRLCVSPYEYDLAVVRITAVASRAFLVIALLSRETHEEESPYLR</sequence>
<proteinExistence type="predicted"/>
<evidence type="ECO:0000256" key="1">
    <source>
        <dbReference type="SAM" id="Phobius"/>
    </source>
</evidence>
<comment type="caution">
    <text evidence="2">The sequence shown here is derived from an EMBL/GenBank/DDBJ whole genome shotgun (WGS) entry which is preliminary data.</text>
</comment>
<feature type="transmembrane region" description="Helical" evidence="1">
    <location>
        <begin position="140"/>
        <end position="159"/>
    </location>
</feature>
<evidence type="ECO:0000313" key="2">
    <source>
        <dbReference type="EMBL" id="MFD2520105.1"/>
    </source>
</evidence>
<feature type="transmembrane region" description="Helical" evidence="1">
    <location>
        <begin position="114"/>
        <end position="134"/>
    </location>
</feature>
<feature type="transmembrane region" description="Helical" evidence="1">
    <location>
        <begin position="201"/>
        <end position="219"/>
    </location>
</feature>
<accession>A0ABW5J573</accession>